<dbReference type="Gene3D" id="4.10.1000.10">
    <property type="entry name" value="Zinc finger, CCCH-type"/>
    <property type="match status" value="1"/>
</dbReference>
<protein>
    <recommendedName>
        <fullName evidence="8">C3H1-type domain-containing protein</fullName>
    </recommendedName>
</protein>
<keyword evidence="10" id="KW-1185">Reference proteome</keyword>
<dbReference type="InterPro" id="IPR036855">
    <property type="entry name" value="Znf_CCCH_sf"/>
</dbReference>
<dbReference type="GO" id="GO:0008270">
    <property type="term" value="F:zinc ion binding"/>
    <property type="evidence" value="ECO:0007669"/>
    <property type="project" value="UniProtKB-KW"/>
</dbReference>
<dbReference type="PANTHER" id="PTHR46527">
    <property type="entry name" value="NUCLEOPORIN-LIKE PROTEIN 2"/>
    <property type="match status" value="1"/>
</dbReference>
<feature type="domain" description="C3H1-type" evidence="8">
    <location>
        <begin position="4"/>
        <end position="31"/>
    </location>
</feature>
<dbReference type="PANTHER" id="PTHR46527:SF1">
    <property type="entry name" value="NUCLEOPORIN NUP42"/>
    <property type="match status" value="1"/>
</dbReference>
<proteinExistence type="predicted"/>
<feature type="compositionally biased region" description="Polar residues" evidence="7">
    <location>
        <begin position="79"/>
        <end position="95"/>
    </location>
</feature>
<gene>
    <name evidence="9" type="ORF">IFM89_005953</name>
</gene>
<name>A0A835IB97_9MAGN</name>
<feature type="region of interest" description="Disordered" evidence="7">
    <location>
        <begin position="352"/>
        <end position="372"/>
    </location>
</feature>
<feature type="region of interest" description="Disordered" evidence="7">
    <location>
        <begin position="76"/>
        <end position="95"/>
    </location>
</feature>
<evidence type="ECO:0000259" key="8">
    <source>
        <dbReference type="PROSITE" id="PS50103"/>
    </source>
</evidence>
<evidence type="ECO:0000256" key="3">
    <source>
        <dbReference type="ARBA" id="ARBA00022771"/>
    </source>
</evidence>
<sequence length="448" mass="49573">MFRNNKKETCRNFASGSCRFGDRCKFSHDIHTNQNQPPISNINPFGFGQNRFQQQQQPKTQNQFKPFENTWTRGEPAGTNVTKQPSNDQTPVSNHTCNDPESCKIIIVDDFKTERPIWKLTCYAHWRHLPCDIWGDVSYEELRAAAYDDAKKGLSLLSVMVLNLPYCRAIKNRVLHKTTYVEPKHEVGLYFITVAKANDNERSERYNGGCSKCGDALEVVERERNMLNSKVMQFENLQRNPYVISPNTTIGGAIPFPAINNSAFPAPVQKNAPPSVSSFSQLGIPTNQGSNTRQDQYVEILLLITFDGICSVVASTNSIFGQKSVPPVSTQPSGSFGSNNLTFGTQGLFGSQQHTQQQGNGNASSFNMPFSSGKNNPTSFAGSFQSSDVAVNQSPVLSVGHNPPASLGGQTYVDRSPEGVPAEMAIWLKEKWNPGEIPEEAPPDSYVY</sequence>
<dbReference type="Pfam" id="PF18044">
    <property type="entry name" value="zf-CCCH_4"/>
    <property type="match status" value="1"/>
</dbReference>
<dbReference type="Proteomes" id="UP000631114">
    <property type="component" value="Unassembled WGS sequence"/>
</dbReference>
<dbReference type="SUPFAM" id="SSF90229">
    <property type="entry name" value="CCCH zinc finger"/>
    <property type="match status" value="1"/>
</dbReference>
<evidence type="ECO:0000256" key="1">
    <source>
        <dbReference type="ARBA" id="ARBA00004123"/>
    </source>
</evidence>
<evidence type="ECO:0000256" key="7">
    <source>
        <dbReference type="SAM" id="MobiDB-lite"/>
    </source>
</evidence>
<dbReference type="OrthoDB" id="250836at2759"/>
<dbReference type="EMBL" id="JADFTS010000003">
    <property type="protein sequence ID" value="KAF9613182.1"/>
    <property type="molecule type" value="Genomic_DNA"/>
</dbReference>
<keyword evidence="2 6" id="KW-0479">Metal-binding</keyword>
<keyword evidence="3 6" id="KW-0863">Zinc-finger</keyword>
<dbReference type="AlphaFoldDB" id="A0A835IB97"/>
<dbReference type="SMART" id="SM00356">
    <property type="entry name" value="ZnF_C3H1"/>
    <property type="match status" value="1"/>
</dbReference>
<organism evidence="9 10">
    <name type="scientific">Coptis chinensis</name>
    <dbReference type="NCBI Taxonomy" id="261450"/>
    <lineage>
        <taxon>Eukaryota</taxon>
        <taxon>Viridiplantae</taxon>
        <taxon>Streptophyta</taxon>
        <taxon>Embryophyta</taxon>
        <taxon>Tracheophyta</taxon>
        <taxon>Spermatophyta</taxon>
        <taxon>Magnoliopsida</taxon>
        <taxon>Ranunculales</taxon>
        <taxon>Ranunculaceae</taxon>
        <taxon>Coptidoideae</taxon>
        <taxon>Coptis</taxon>
    </lineage>
</organism>
<dbReference type="GO" id="GO:0005634">
    <property type="term" value="C:nucleus"/>
    <property type="evidence" value="ECO:0007669"/>
    <property type="project" value="UniProtKB-SubCell"/>
</dbReference>
<dbReference type="InterPro" id="IPR041367">
    <property type="entry name" value="Znf-CCCH_4"/>
</dbReference>
<accession>A0A835IB97</accession>
<dbReference type="PROSITE" id="PS50103">
    <property type="entry name" value="ZF_C3H1"/>
    <property type="match status" value="1"/>
</dbReference>
<evidence type="ECO:0000256" key="2">
    <source>
        <dbReference type="ARBA" id="ARBA00022723"/>
    </source>
</evidence>
<comment type="caution">
    <text evidence="9">The sequence shown here is derived from an EMBL/GenBank/DDBJ whole genome shotgun (WGS) entry which is preliminary data.</text>
</comment>
<evidence type="ECO:0000256" key="6">
    <source>
        <dbReference type="PROSITE-ProRule" id="PRU00723"/>
    </source>
</evidence>
<evidence type="ECO:0000313" key="10">
    <source>
        <dbReference type="Proteomes" id="UP000631114"/>
    </source>
</evidence>
<reference evidence="9 10" key="1">
    <citation type="submission" date="2020-10" db="EMBL/GenBank/DDBJ databases">
        <title>The Coptis chinensis genome and diversification of protoberbering-type alkaloids.</title>
        <authorList>
            <person name="Wang B."/>
            <person name="Shu S."/>
            <person name="Song C."/>
            <person name="Liu Y."/>
        </authorList>
    </citation>
    <scope>NUCLEOTIDE SEQUENCE [LARGE SCALE GENOMIC DNA]</scope>
    <source>
        <strain evidence="9">HL-2020</strain>
        <tissue evidence="9">Leaf</tissue>
    </source>
</reference>
<dbReference type="InterPro" id="IPR000571">
    <property type="entry name" value="Znf_CCCH"/>
</dbReference>
<dbReference type="InterPro" id="IPR051767">
    <property type="entry name" value="Nucleoporin_NUP42"/>
</dbReference>
<keyword evidence="4 6" id="KW-0862">Zinc</keyword>
<evidence type="ECO:0000256" key="4">
    <source>
        <dbReference type="ARBA" id="ARBA00022833"/>
    </source>
</evidence>
<keyword evidence="5" id="KW-0539">Nucleus</keyword>
<evidence type="ECO:0000313" key="9">
    <source>
        <dbReference type="EMBL" id="KAF9613182.1"/>
    </source>
</evidence>
<comment type="subcellular location">
    <subcellularLocation>
        <location evidence="1">Nucleus</location>
    </subcellularLocation>
</comment>
<evidence type="ECO:0000256" key="5">
    <source>
        <dbReference type="ARBA" id="ARBA00023242"/>
    </source>
</evidence>
<feature type="zinc finger region" description="C3H1-type" evidence="6">
    <location>
        <begin position="4"/>
        <end position="31"/>
    </location>
</feature>